<dbReference type="RefSeq" id="XP_060443048.1">
    <property type="nucleotide sequence ID" value="XM_060596024.1"/>
</dbReference>
<proteinExistence type="predicted"/>
<feature type="region of interest" description="Disordered" evidence="1">
    <location>
        <begin position="217"/>
        <end position="304"/>
    </location>
</feature>
<evidence type="ECO:0000313" key="2">
    <source>
        <dbReference type="EMBL" id="KAK1634441.1"/>
    </source>
</evidence>
<keyword evidence="3" id="KW-1185">Reference proteome</keyword>
<feature type="compositionally biased region" description="Low complexity" evidence="1">
    <location>
        <begin position="217"/>
        <end position="233"/>
    </location>
</feature>
<name>A0AAI9ZLZ8_9PEZI</name>
<dbReference type="GeneID" id="85480886"/>
<protein>
    <submittedName>
        <fullName evidence="2">Uncharacterized protein</fullName>
    </submittedName>
</protein>
<gene>
    <name evidence="2" type="ORF">BDP81DRAFT_59138</name>
</gene>
<dbReference type="AlphaFoldDB" id="A0AAI9ZLZ8"/>
<reference evidence="2" key="1">
    <citation type="submission" date="2021-06" db="EMBL/GenBank/DDBJ databases">
        <title>Comparative genomics, transcriptomics and evolutionary studies reveal genomic signatures of adaptation to plant cell wall in hemibiotrophic fungi.</title>
        <authorList>
            <consortium name="DOE Joint Genome Institute"/>
            <person name="Baroncelli R."/>
            <person name="Diaz J.F."/>
            <person name="Benocci T."/>
            <person name="Peng M."/>
            <person name="Battaglia E."/>
            <person name="Haridas S."/>
            <person name="Andreopoulos W."/>
            <person name="Labutti K."/>
            <person name="Pangilinan J."/>
            <person name="Floch G.L."/>
            <person name="Makela M.R."/>
            <person name="Henrissat B."/>
            <person name="Grigoriev I.V."/>
            <person name="Crouch J.A."/>
            <person name="De Vries R.P."/>
            <person name="Sukno S.A."/>
            <person name="Thon M.R."/>
        </authorList>
    </citation>
    <scope>NUCLEOTIDE SEQUENCE</scope>
    <source>
        <strain evidence="2">CBS 102054</strain>
    </source>
</reference>
<sequence>MSLIGSPAPQAEEEEEARIATATLLATPFWYGVRYGVLGLSSPHLVSSTLSALHYSVHYTPISPQVDERILLLLIPYLSDPYGTPPLAFSSHPISSHHCLSCHRTPPPPRLPTHPNFPSHRRRTSQSSCRNLAFSSPRLVELCHLVWPAPLSPLPSLPSIRTNYESTKSICLDLPRLASLKQQQAFASFPTPPVRLSHSLTHPLRALLFAASTCIKQQPQPQHQQPSTSTSLQFLDTRRRRCRRRPRRCPERDALFPFPQSTSPVPVPVPGSTPPQSRSPKLLCKPCRYRPRPLPRNPQLAETN</sequence>
<organism evidence="2 3">
    <name type="scientific">Colletotrichum phormii</name>
    <dbReference type="NCBI Taxonomy" id="359342"/>
    <lineage>
        <taxon>Eukaryota</taxon>
        <taxon>Fungi</taxon>
        <taxon>Dikarya</taxon>
        <taxon>Ascomycota</taxon>
        <taxon>Pezizomycotina</taxon>
        <taxon>Sordariomycetes</taxon>
        <taxon>Hypocreomycetidae</taxon>
        <taxon>Glomerellales</taxon>
        <taxon>Glomerellaceae</taxon>
        <taxon>Colletotrichum</taxon>
        <taxon>Colletotrichum acutatum species complex</taxon>
    </lineage>
</organism>
<dbReference type="EMBL" id="JAHMHQ010000015">
    <property type="protein sequence ID" value="KAK1634441.1"/>
    <property type="molecule type" value="Genomic_DNA"/>
</dbReference>
<evidence type="ECO:0000313" key="3">
    <source>
        <dbReference type="Proteomes" id="UP001243989"/>
    </source>
</evidence>
<feature type="compositionally biased region" description="Basic residues" evidence="1">
    <location>
        <begin position="238"/>
        <end position="247"/>
    </location>
</feature>
<evidence type="ECO:0000256" key="1">
    <source>
        <dbReference type="SAM" id="MobiDB-lite"/>
    </source>
</evidence>
<accession>A0AAI9ZLZ8</accession>
<dbReference type="Proteomes" id="UP001243989">
    <property type="component" value="Unassembled WGS sequence"/>
</dbReference>
<comment type="caution">
    <text evidence="2">The sequence shown here is derived from an EMBL/GenBank/DDBJ whole genome shotgun (WGS) entry which is preliminary data.</text>
</comment>